<dbReference type="PATRIC" id="fig|1555112.3.peg.2747"/>
<name>A0A0K2SNF2_LIMPI</name>
<dbReference type="AlphaFoldDB" id="A0A0K2SNF2"/>
<dbReference type="Proteomes" id="UP000065807">
    <property type="component" value="Chromosome"/>
</dbReference>
<dbReference type="CDD" id="cd03528">
    <property type="entry name" value="Rieske_RO_ferredoxin"/>
    <property type="match status" value="1"/>
</dbReference>
<keyword evidence="7" id="KW-1185">Reference proteome</keyword>
<dbReference type="PROSITE" id="PS51296">
    <property type="entry name" value="RIESKE"/>
    <property type="match status" value="1"/>
</dbReference>
<proteinExistence type="predicted"/>
<dbReference type="PANTHER" id="PTHR21496">
    <property type="entry name" value="FERREDOXIN-RELATED"/>
    <property type="match status" value="1"/>
</dbReference>
<keyword evidence="3" id="KW-0408">Iron</keyword>
<dbReference type="RefSeq" id="WP_068139033.1">
    <property type="nucleotide sequence ID" value="NZ_AP014924.1"/>
</dbReference>
<evidence type="ECO:0000256" key="3">
    <source>
        <dbReference type="ARBA" id="ARBA00023004"/>
    </source>
</evidence>
<sequence>MRVGPADEMQVGEVRRLVLGGTPVALFRLQDGFFAIGDTCSHAEASLSEGEVDAGAGEVTCERHGARFDIRTGKNRSLPATRPVPRFPARVVEGQVEVEME</sequence>
<dbReference type="GO" id="GO:0016705">
    <property type="term" value="F:oxidoreductase activity, acting on paired donors, with incorporation or reduction of molecular oxygen"/>
    <property type="evidence" value="ECO:0007669"/>
    <property type="project" value="UniProtKB-ARBA"/>
</dbReference>
<protein>
    <submittedName>
        <fullName evidence="6">Rieske (2Fe-2S) protein</fullName>
    </submittedName>
</protein>
<dbReference type="GO" id="GO:0046872">
    <property type="term" value="F:metal ion binding"/>
    <property type="evidence" value="ECO:0007669"/>
    <property type="project" value="UniProtKB-KW"/>
</dbReference>
<keyword evidence="1" id="KW-0001">2Fe-2S</keyword>
<organism evidence="6 7">
    <name type="scientific">Limnochorda pilosa</name>
    <dbReference type="NCBI Taxonomy" id="1555112"/>
    <lineage>
        <taxon>Bacteria</taxon>
        <taxon>Bacillati</taxon>
        <taxon>Bacillota</taxon>
        <taxon>Limnochordia</taxon>
        <taxon>Limnochordales</taxon>
        <taxon>Limnochordaceae</taxon>
        <taxon>Limnochorda</taxon>
    </lineage>
</organism>
<reference evidence="7" key="1">
    <citation type="submission" date="2015-07" db="EMBL/GenBank/DDBJ databases">
        <title>Complete genome sequence and phylogenetic analysis of Limnochorda pilosa.</title>
        <authorList>
            <person name="Watanabe M."/>
            <person name="Kojima H."/>
            <person name="Fukui M."/>
        </authorList>
    </citation>
    <scope>NUCLEOTIDE SEQUENCE [LARGE SCALE GENOMIC DNA]</scope>
    <source>
        <strain evidence="7">HC45</strain>
    </source>
</reference>
<reference evidence="7" key="2">
    <citation type="journal article" date="2016" name="Int. J. Syst. Evol. Microbiol.">
        <title>Complete genome sequence and cell structure of Limnochorda pilosa, a Gram-negative spore-former within the phylum Firmicutes.</title>
        <authorList>
            <person name="Watanabe M."/>
            <person name="Kojima H."/>
            <person name="Fukui M."/>
        </authorList>
    </citation>
    <scope>NUCLEOTIDE SEQUENCE [LARGE SCALE GENOMIC DNA]</scope>
    <source>
        <strain evidence="7">HC45</strain>
    </source>
</reference>
<dbReference type="InterPro" id="IPR036922">
    <property type="entry name" value="Rieske_2Fe-2S_sf"/>
</dbReference>
<keyword evidence="4" id="KW-0411">Iron-sulfur</keyword>
<evidence type="ECO:0000256" key="2">
    <source>
        <dbReference type="ARBA" id="ARBA00022723"/>
    </source>
</evidence>
<evidence type="ECO:0000256" key="4">
    <source>
        <dbReference type="ARBA" id="ARBA00023014"/>
    </source>
</evidence>
<dbReference type="Pfam" id="PF00355">
    <property type="entry name" value="Rieske"/>
    <property type="match status" value="1"/>
</dbReference>
<dbReference type="Gene3D" id="2.102.10.10">
    <property type="entry name" value="Rieske [2Fe-2S] iron-sulphur domain"/>
    <property type="match status" value="1"/>
</dbReference>
<dbReference type="GO" id="GO:0004497">
    <property type="term" value="F:monooxygenase activity"/>
    <property type="evidence" value="ECO:0007669"/>
    <property type="project" value="UniProtKB-ARBA"/>
</dbReference>
<dbReference type="InterPro" id="IPR017941">
    <property type="entry name" value="Rieske_2Fe-2S"/>
</dbReference>
<dbReference type="SUPFAM" id="SSF50022">
    <property type="entry name" value="ISP domain"/>
    <property type="match status" value="1"/>
</dbReference>
<gene>
    <name evidence="6" type="ORF">LIP_2707</name>
</gene>
<evidence type="ECO:0000313" key="7">
    <source>
        <dbReference type="Proteomes" id="UP000065807"/>
    </source>
</evidence>
<evidence type="ECO:0000256" key="1">
    <source>
        <dbReference type="ARBA" id="ARBA00022714"/>
    </source>
</evidence>
<dbReference type="EMBL" id="AP014924">
    <property type="protein sequence ID" value="BAS28537.1"/>
    <property type="molecule type" value="Genomic_DNA"/>
</dbReference>
<keyword evidence="2" id="KW-0479">Metal-binding</keyword>
<dbReference type="OrthoDB" id="9795104at2"/>
<accession>A0A0K2SNF2</accession>
<dbReference type="STRING" id="1555112.LIP_2707"/>
<dbReference type="GO" id="GO:0051537">
    <property type="term" value="F:2 iron, 2 sulfur cluster binding"/>
    <property type="evidence" value="ECO:0007669"/>
    <property type="project" value="UniProtKB-KW"/>
</dbReference>
<dbReference type="KEGG" id="lpil:LIP_2707"/>
<evidence type="ECO:0000313" key="6">
    <source>
        <dbReference type="EMBL" id="BAS28537.1"/>
    </source>
</evidence>
<evidence type="ECO:0000259" key="5">
    <source>
        <dbReference type="PROSITE" id="PS51296"/>
    </source>
</evidence>
<dbReference type="PANTHER" id="PTHR21496:SF23">
    <property type="entry name" value="3-PHENYLPROPIONATE_CINNAMIC ACID DIOXYGENASE FERREDOXIN SUBUNIT"/>
    <property type="match status" value="1"/>
</dbReference>
<feature type="domain" description="Rieske" evidence="5">
    <location>
        <begin position="1"/>
        <end position="98"/>
    </location>
</feature>